<organism evidence="4 5">
    <name type="scientific">Phodopus roborovskii</name>
    <name type="common">Roborovski's desert hamster</name>
    <name type="synonym">Cricetulus roborovskii</name>
    <dbReference type="NCBI Taxonomy" id="109678"/>
    <lineage>
        <taxon>Eukaryota</taxon>
        <taxon>Metazoa</taxon>
        <taxon>Chordata</taxon>
        <taxon>Craniata</taxon>
        <taxon>Vertebrata</taxon>
        <taxon>Euteleostomi</taxon>
        <taxon>Mammalia</taxon>
        <taxon>Eutheria</taxon>
        <taxon>Euarchontoglires</taxon>
        <taxon>Glires</taxon>
        <taxon>Rodentia</taxon>
        <taxon>Myomorpha</taxon>
        <taxon>Muroidea</taxon>
        <taxon>Cricetidae</taxon>
        <taxon>Cricetinae</taxon>
        <taxon>Phodopus</taxon>
    </lineage>
</organism>
<sequence length="483" mass="53181">MISRYARKAVPQSVELKGITKHALNRHPLPEQLDDISSTNGSHEKDTSSQSESDITQESPFTSTDTGNSHSAFPSYAGTGMSTEGSSDFSWGYGELDQNATEKVQAMFTAIDELLYEQKLSVHTQSLQRECQQWASSFPHLREEGFPGNKSEAATEKQKLGYPPIAPFYCMKEDVLAYVFDNVWSKVVGCMEQLTRSHWEGFASDDESNVEITRLNSGSPCVLNEQHPLVLPRVPQSRVLSITSNPMSFCQASGQQPNVNGLLVHGMPLQPRNLSLMDKLLDLDDKLLMRPGSSSILSNRNWPNRALELSTSSLSYTAQSARRRNPPPRTLHPISTSHSRAGTPWPAEEILRGSRVPVTADTLSSPSPMPLGRNNLLPPIGTAEVEHLSTVGPQRPTKPHGDCSRARSAVVDEPNQQPQERLLLPVFSRPNTTQSFLPDTQYRNSCVSEFPHQARPGRGSAGPQSHGSTKPQSRGGPISRSRQ</sequence>
<accession>A0AAV0ABW1</accession>
<dbReference type="EMBL" id="CALSGD010001649">
    <property type="protein sequence ID" value="CAH7463731.1"/>
    <property type="molecule type" value="Genomic_DNA"/>
</dbReference>
<reference evidence="4" key="1">
    <citation type="submission" date="2022-06" db="EMBL/GenBank/DDBJ databases">
        <authorList>
            <person name="Andreotti S."/>
            <person name="Wyler E."/>
        </authorList>
    </citation>
    <scope>NUCLEOTIDE SEQUENCE</scope>
</reference>
<feature type="region of interest" description="Disordered" evidence="2">
    <location>
        <begin position="318"/>
        <end position="344"/>
    </location>
</feature>
<dbReference type="AlphaFoldDB" id="A0AAV0ABW1"/>
<evidence type="ECO:0000313" key="4">
    <source>
        <dbReference type="EMBL" id="CAH7463731.1"/>
    </source>
</evidence>
<protein>
    <submittedName>
        <fullName evidence="4">Fam149b protein</fullName>
    </submittedName>
</protein>
<comment type="caution">
    <text evidence="4">The sequence shown here is derived from an EMBL/GenBank/DDBJ whole genome shotgun (WGS) entry which is preliminary data.</text>
</comment>
<evidence type="ECO:0000313" key="5">
    <source>
        <dbReference type="Proteomes" id="UP001152836"/>
    </source>
</evidence>
<dbReference type="Proteomes" id="UP001152836">
    <property type="component" value="Unassembled WGS sequence"/>
</dbReference>
<evidence type="ECO:0000256" key="1">
    <source>
        <dbReference type="ARBA" id="ARBA00008309"/>
    </source>
</evidence>
<feature type="compositionally biased region" description="Polar residues" evidence="2">
    <location>
        <begin position="462"/>
        <end position="472"/>
    </location>
</feature>
<dbReference type="Pfam" id="PF12516">
    <property type="entry name" value="DUF3719"/>
    <property type="match status" value="1"/>
</dbReference>
<dbReference type="GO" id="GO:0061512">
    <property type="term" value="P:protein localization to cilium"/>
    <property type="evidence" value="ECO:0007669"/>
    <property type="project" value="TreeGrafter"/>
</dbReference>
<feature type="compositionally biased region" description="Polar residues" evidence="2">
    <location>
        <begin position="48"/>
        <end position="72"/>
    </location>
</feature>
<comment type="similarity">
    <text evidence="1">Belongs to the FAM149 family.</text>
</comment>
<feature type="region of interest" description="Disordered" evidence="2">
    <location>
        <begin position="21"/>
        <end position="79"/>
    </location>
</feature>
<feature type="region of interest" description="Disordered" evidence="2">
    <location>
        <begin position="389"/>
        <end position="420"/>
    </location>
</feature>
<proteinExistence type="inferred from homology"/>
<dbReference type="InterPro" id="IPR022194">
    <property type="entry name" value="DUF3719"/>
</dbReference>
<feature type="domain" description="DUF3719" evidence="3">
    <location>
        <begin position="114"/>
        <end position="142"/>
    </location>
</feature>
<dbReference type="PANTHER" id="PTHR31997:SF0">
    <property type="entry name" value="PRIMARY CILIUM ASSEMBLY PROTEIN FAM149B1"/>
    <property type="match status" value="1"/>
</dbReference>
<evidence type="ECO:0000259" key="3">
    <source>
        <dbReference type="Pfam" id="PF12516"/>
    </source>
</evidence>
<gene>
    <name evidence="4" type="primary">Fam149b</name>
    <name evidence="4" type="ORF">PHOROB_LOCUS17612</name>
</gene>
<feature type="region of interest" description="Disordered" evidence="2">
    <location>
        <begin position="447"/>
        <end position="483"/>
    </location>
</feature>
<name>A0AAV0ABW1_PHORO</name>
<dbReference type="InterPro" id="IPR039630">
    <property type="entry name" value="FAM149"/>
</dbReference>
<evidence type="ECO:0000256" key="2">
    <source>
        <dbReference type="SAM" id="MobiDB-lite"/>
    </source>
</evidence>
<keyword evidence="5" id="KW-1185">Reference proteome</keyword>
<dbReference type="GO" id="GO:0060271">
    <property type="term" value="P:cilium assembly"/>
    <property type="evidence" value="ECO:0007669"/>
    <property type="project" value="TreeGrafter"/>
</dbReference>
<dbReference type="PANTHER" id="PTHR31997">
    <property type="entry name" value="AGAP003710-PA"/>
    <property type="match status" value="1"/>
</dbReference>